<dbReference type="PANTHER" id="PTHR21240:SF28">
    <property type="entry name" value="ISO-OROTATE DECARBOXYLASE (EUROFUNG)"/>
    <property type="match status" value="1"/>
</dbReference>
<proteinExistence type="predicted"/>
<gene>
    <name evidence="3" type="ORF">IOD40_14715</name>
</gene>
<evidence type="ECO:0000313" key="4">
    <source>
        <dbReference type="Proteomes" id="UP000601789"/>
    </source>
</evidence>
<dbReference type="InterPro" id="IPR006680">
    <property type="entry name" value="Amidohydro-rel"/>
</dbReference>
<feature type="domain" description="Amidohydrolase-related" evidence="2">
    <location>
        <begin position="19"/>
        <end position="366"/>
    </location>
</feature>
<dbReference type="Gene3D" id="3.20.20.140">
    <property type="entry name" value="Metal-dependent hydrolases"/>
    <property type="match status" value="1"/>
</dbReference>
<dbReference type="InterPro" id="IPR032465">
    <property type="entry name" value="ACMSD"/>
</dbReference>
<dbReference type="InterPro" id="IPR032466">
    <property type="entry name" value="Metal_Hydrolase"/>
</dbReference>
<dbReference type="SUPFAM" id="SSF51556">
    <property type="entry name" value="Metallo-dependent hydrolases"/>
    <property type="match status" value="1"/>
</dbReference>
<reference evidence="3 4" key="1">
    <citation type="submission" date="2020-10" db="EMBL/GenBank/DDBJ databases">
        <title>Aquamicrobium zhengzhouensis sp. nov., a exopolysaccharide producing bacterium isolated from farmland soil.</title>
        <authorList>
            <person name="Wang X."/>
        </authorList>
    </citation>
    <scope>NUCLEOTIDE SEQUENCE [LARGE SCALE GENOMIC DNA]</scope>
    <source>
        <strain evidence="4">cd-1</strain>
    </source>
</reference>
<dbReference type="Pfam" id="PF04909">
    <property type="entry name" value="Amidohydro_2"/>
    <property type="match status" value="1"/>
</dbReference>
<dbReference type="RefSeq" id="WP_198477441.1">
    <property type="nucleotide sequence ID" value="NZ_JADGMQ010000011.1"/>
</dbReference>
<keyword evidence="4" id="KW-1185">Reference proteome</keyword>
<evidence type="ECO:0000256" key="1">
    <source>
        <dbReference type="ARBA" id="ARBA00023239"/>
    </source>
</evidence>
<organism evidence="3 4">
    <name type="scientific">Aquamicrobium zhengzhouense</name>
    <dbReference type="NCBI Taxonomy" id="2781738"/>
    <lineage>
        <taxon>Bacteria</taxon>
        <taxon>Pseudomonadati</taxon>
        <taxon>Pseudomonadota</taxon>
        <taxon>Alphaproteobacteria</taxon>
        <taxon>Hyphomicrobiales</taxon>
        <taxon>Phyllobacteriaceae</taxon>
        <taxon>Aquamicrobium</taxon>
    </lineage>
</organism>
<name>A0ABS0SF33_9HYPH</name>
<evidence type="ECO:0000313" key="3">
    <source>
        <dbReference type="EMBL" id="MBI1621912.1"/>
    </source>
</evidence>
<dbReference type="Proteomes" id="UP000601789">
    <property type="component" value="Unassembled WGS sequence"/>
</dbReference>
<dbReference type="EMBL" id="JADGMQ010000011">
    <property type="protein sequence ID" value="MBI1621912.1"/>
    <property type="molecule type" value="Genomic_DNA"/>
</dbReference>
<keyword evidence="1" id="KW-0456">Lyase</keyword>
<evidence type="ECO:0000259" key="2">
    <source>
        <dbReference type="Pfam" id="PF04909"/>
    </source>
</evidence>
<protein>
    <submittedName>
        <fullName evidence="3">Amidohydrolase</fullName>
    </submittedName>
</protein>
<sequence length="368" mass="42265">METSVLERTDDKAETLGVVDCDVHPAFSRPDQLSDYLPERWKQHIREYAIRTANPLLGTLPYPRLTPGNGMRRDSWPPAGGPPASDLDFLREQLLEQCNIDYGILQPLAAGSVAFNMELGAALCSALNDWQIDKFAGPEPRLRASICIPQEDAKDAVAEIDKRVTDRRFVQIAMPPRTIEPAGRRRYWPIYEAAEHYGLPIGLHTSAFGYRPNTPSGWSSFYLEEHFAASNSLQTVMSSMIMEGVFEQFPKLKIVLVEGGFSWLPSLFWRMDREWKRMRSEVPHVKRKPSEYAAENFWYTTQPIEEPEKNTHLLDILRWIGPDRLMFSTDYPHWDFDDPRYAFKVPLTPAEKSAIFRDNAIKLFGLEK</sequence>
<accession>A0ABS0SF33</accession>
<dbReference type="PANTHER" id="PTHR21240">
    <property type="entry name" value="2-AMINO-3-CARBOXYLMUCONATE-6-SEMIALDEHYDE DECARBOXYLASE"/>
    <property type="match status" value="1"/>
</dbReference>
<comment type="caution">
    <text evidence="3">The sequence shown here is derived from an EMBL/GenBank/DDBJ whole genome shotgun (WGS) entry which is preliminary data.</text>
</comment>